<dbReference type="GO" id="GO:0003964">
    <property type="term" value="F:RNA-directed DNA polymerase activity"/>
    <property type="evidence" value="ECO:0007669"/>
    <property type="project" value="UniProtKB-KW"/>
</dbReference>
<dbReference type="GO" id="GO:0004519">
    <property type="term" value="F:endonuclease activity"/>
    <property type="evidence" value="ECO:0007669"/>
    <property type="project" value="UniProtKB-KW"/>
</dbReference>
<evidence type="ECO:0000256" key="5">
    <source>
        <dbReference type="ARBA" id="ARBA00022759"/>
    </source>
</evidence>
<dbReference type="AlphaFoldDB" id="A0A6S7GVS5"/>
<proteinExistence type="predicted"/>
<dbReference type="InterPro" id="IPR051320">
    <property type="entry name" value="Viral_Replic_Matur_Polypro"/>
</dbReference>
<dbReference type="Pfam" id="PF00078">
    <property type="entry name" value="RVT_1"/>
    <property type="match status" value="1"/>
</dbReference>
<evidence type="ECO:0000256" key="8">
    <source>
        <dbReference type="SAM" id="MobiDB-lite"/>
    </source>
</evidence>
<sequence>MLSYLVDTGPLDKRTPVLFESDENPTWPSGLQVSNTLLTANVGKSSRVEIEVDNTTKHDITLKNRTVLGRLQLVQSVTPIEVKLKTEHTRGADKSNPNGTDSSQSGPTSQFSHDEASEPFTLPSHLKNVDMSTLNEEQRKLATKLLIEQTDVFSRNDDEIGCIPDLQMNINLKDKTPVQKNYVAVPKPLYPEVKAYIEDLLNRSFIRKSTSSYSSPVVCVRKKGQSLRLCVDYRELNKKTHADRHPIPRIQETLDNLGGNLWFSVLDQGKAYHQGVLTPESQPLTAFITPWGLYEWVRIPFGLSNAPASFQRFMETCLGELRDEICVPYLDDIIVFSATFDEHISHLRKVLQRLKEHGVKLKPKKCSMFKREVLFLGRIVSAEGYTLDPSTVAPVLRLKATLPKTVKDVRKLMGFLNYYRRYIENFSSNAKPIYDLLKSDDDNDNKVKAKGKRGVQPPPNQPITWTTVHQSALEKLIGCLINLPLMAYPEPNSPYVLHTDASESGLGAVLYQKQNRKLRVIAYGSRTLTAAEKNYHLHSGKLEFLAMKWAVLGLPLLRAKFCCVYG</sequence>
<dbReference type="InterPro" id="IPR000477">
    <property type="entry name" value="RT_dom"/>
</dbReference>
<feature type="compositionally biased region" description="Basic and acidic residues" evidence="8">
    <location>
        <begin position="84"/>
        <end position="93"/>
    </location>
</feature>
<dbReference type="InterPro" id="IPR043128">
    <property type="entry name" value="Rev_trsase/Diguanyl_cyclase"/>
</dbReference>
<gene>
    <name evidence="9" type="ORF">PACLA_8A079187</name>
</gene>
<accession>A0A6S7GVS5</accession>
<dbReference type="PROSITE" id="PS50878">
    <property type="entry name" value="RT_POL"/>
    <property type="match status" value="1"/>
</dbReference>
<keyword evidence="3" id="KW-0548">Nucleotidyltransferase</keyword>
<dbReference type="PANTHER" id="PTHR33064">
    <property type="entry name" value="POL PROTEIN"/>
    <property type="match status" value="1"/>
</dbReference>
<name>A0A6S7GVS5_PARCT</name>
<dbReference type="InterPro" id="IPR043502">
    <property type="entry name" value="DNA/RNA_pol_sf"/>
</dbReference>
<keyword evidence="10" id="KW-1185">Reference proteome</keyword>
<dbReference type="OrthoDB" id="5990438at2759"/>
<dbReference type="GO" id="GO:0006508">
    <property type="term" value="P:proteolysis"/>
    <property type="evidence" value="ECO:0007669"/>
    <property type="project" value="UniProtKB-KW"/>
</dbReference>
<keyword evidence="4" id="KW-0540">Nuclease</keyword>
<evidence type="ECO:0000256" key="2">
    <source>
        <dbReference type="ARBA" id="ARBA00022679"/>
    </source>
</evidence>
<evidence type="ECO:0000256" key="4">
    <source>
        <dbReference type="ARBA" id="ARBA00022722"/>
    </source>
</evidence>
<evidence type="ECO:0000313" key="10">
    <source>
        <dbReference type="Proteomes" id="UP001152795"/>
    </source>
</evidence>
<evidence type="ECO:0000256" key="6">
    <source>
        <dbReference type="ARBA" id="ARBA00022801"/>
    </source>
</evidence>
<dbReference type="GO" id="GO:0008233">
    <property type="term" value="F:peptidase activity"/>
    <property type="evidence" value="ECO:0007669"/>
    <property type="project" value="UniProtKB-KW"/>
</dbReference>
<dbReference type="SUPFAM" id="SSF56672">
    <property type="entry name" value="DNA/RNA polymerases"/>
    <property type="match status" value="1"/>
</dbReference>
<evidence type="ECO:0000313" key="9">
    <source>
        <dbReference type="EMBL" id="CAB3994232.1"/>
    </source>
</evidence>
<dbReference type="InterPro" id="IPR041577">
    <property type="entry name" value="RT_RNaseH_2"/>
</dbReference>
<keyword evidence="1" id="KW-0645">Protease</keyword>
<dbReference type="CDD" id="cd01647">
    <property type="entry name" value="RT_LTR"/>
    <property type="match status" value="1"/>
</dbReference>
<dbReference type="Gene3D" id="3.10.10.10">
    <property type="entry name" value="HIV Type 1 Reverse Transcriptase, subunit A, domain 1"/>
    <property type="match status" value="1"/>
</dbReference>
<keyword evidence="7" id="KW-0695">RNA-directed DNA polymerase</keyword>
<dbReference type="FunFam" id="3.10.20.370:FF:000001">
    <property type="entry name" value="Retrovirus-related Pol polyprotein from transposon 17.6-like protein"/>
    <property type="match status" value="1"/>
</dbReference>
<evidence type="ECO:0000256" key="7">
    <source>
        <dbReference type="ARBA" id="ARBA00022918"/>
    </source>
</evidence>
<keyword evidence="5" id="KW-0255">Endonuclease</keyword>
<dbReference type="FunFam" id="3.10.10.10:FF:000007">
    <property type="entry name" value="Retrovirus-related Pol polyprotein from transposon 17.6-like Protein"/>
    <property type="match status" value="1"/>
</dbReference>
<feature type="region of interest" description="Disordered" evidence="8">
    <location>
        <begin position="84"/>
        <end position="122"/>
    </location>
</feature>
<dbReference type="Pfam" id="PF17919">
    <property type="entry name" value="RT_RNaseH_2"/>
    <property type="match status" value="1"/>
</dbReference>
<dbReference type="PANTHER" id="PTHR33064:SF37">
    <property type="entry name" value="RIBONUCLEASE H"/>
    <property type="match status" value="1"/>
</dbReference>
<protein>
    <submittedName>
        <fullName evidence="9">Uncharacterized protein</fullName>
    </submittedName>
</protein>
<reference evidence="9" key="1">
    <citation type="submission" date="2020-04" db="EMBL/GenBank/DDBJ databases">
        <authorList>
            <person name="Alioto T."/>
            <person name="Alioto T."/>
            <person name="Gomez Garrido J."/>
        </authorList>
    </citation>
    <scope>NUCLEOTIDE SEQUENCE</scope>
    <source>
        <strain evidence="9">A484AB</strain>
    </source>
</reference>
<evidence type="ECO:0000256" key="1">
    <source>
        <dbReference type="ARBA" id="ARBA00022670"/>
    </source>
</evidence>
<evidence type="ECO:0000256" key="3">
    <source>
        <dbReference type="ARBA" id="ARBA00022695"/>
    </source>
</evidence>
<dbReference type="Gene3D" id="3.30.70.270">
    <property type="match status" value="2"/>
</dbReference>
<dbReference type="Gene3D" id="3.10.20.370">
    <property type="match status" value="1"/>
</dbReference>
<comment type="caution">
    <text evidence="9">The sequence shown here is derived from an EMBL/GenBank/DDBJ whole genome shotgun (WGS) entry which is preliminary data.</text>
</comment>
<keyword evidence="6" id="KW-0378">Hydrolase</keyword>
<feature type="compositionally biased region" description="Polar residues" evidence="8">
    <location>
        <begin position="95"/>
        <end position="111"/>
    </location>
</feature>
<dbReference type="EMBL" id="CACRXK020002423">
    <property type="protein sequence ID" value="CAB3994232.1"/>
    <property type="molecule type" value="Genomic_DNA"/>
</dbReference>
<dbReference type="Proteomes" id="UP001152795">
    <property type="component" value="Unassembled WGS sequence"/>
</dbReference>
<keyword evidence="2" id="KW-0808">Transferase</keyword>
<organism evidence="9 10">
    <name type="scientific">Paramuricea clavata</name>
    <name type="common">Red gorgonian</name>
    <name type="synonym">Violescent sea-whip</name>
    <dbReference type="NCBI Taxonomy" id="317549"/>
    <lineage>
        <taxon>Eukaryota</taxon>
        <taxon>Metazoa</taxon>
        <taxon>Cnidaria</taxon>
        <taxon>Anthozoa</taxon>
        <taxon>Octocorallia</taxon>
        <taxon>Malacalcyonacea</taxon>
        <taxon>Plexauridae</taxon>
        <taxon>Paramuricea</taxon>
    </lineage>
</organism>